<evidence type="ECO:0000313" key="3">
    <source>
        <dbReference type="Proteomes" id="UP000248536"/>
    </source>
</evidence>
<dbReference type="OrthoDB" id="798271at2"/>
<feature type="signal peptide" evidence="1">
    <location>
        <begin position="1"/>
        <end position="20"/>
    </location>
</feature>
<dbReference type="EMBL" id="CP030104">
    <property type="protein sequence ID" value="AWX45708.1"/>
    <property type="molecule type" value="Genomic_DNA"/>
</dbReference>
<keyword evidence="1" id="KW-0732">Signal</keyword>
<dbReference type="Proteomes" id="UP000248536">
    <property type="component" value="Chromosome"/>
</dbReference>
<gene>
    <name evidence="2" type="ORF">HME9304_02735</name>
</gene>
<evidence type="ECO:0008006" key="4">
    <source>
        <dbReference type="Google" id="ProtNLM"/>
    </source>
</evidence>
<accession>A0A2Z4LWF2</accession>
<sequence>MKIVKITLLFIAVSSLTNCASGYKLIEPKSINYISMNEIEDVRLEYKYDLLDKKYAKKETKKGVKLVAIKVTNNSEKDLMFGRDIKLSYENENEVYVMENQKVFKTLKQSPASYLWYLLLTPVNFYVTETNSNGFQQERSSTPIGLVLGPGLAGGNMIVAGSANKKFKEEMSEYNINGTIIKNGETKYGLIGIKTDSFDALKLKIE</sequence>
<evidence type="ECO:0000313" key="2">
    <source>
        <dbReference type="EMBL" id="AWX45708.1"/>
    </source>
</evidence>
<protein>
    <recommendedName>
        <fullName evidence="4">Lipoprotein</fullName>
    </recommendedName>
</protein>
<keyword evidence="3" id="KW-1185">Reference proteome</keyword>
<feature type="chain" id="PRO_5016376667" description="Lipoprotein" evidence="1">
    <location>
        <begin position="21"/>
        <end position="206"/>
    </location>
</feature>
<name>A0A2Z4LWF2_9FLAO</name>
<dbReference type="AlphaFoldDB" id="A0A2Z4LWF2"/>
<organism evidence="2 3">
    <name type="scientific">Flagellimonas maritima</name>
    <dbReference type="NCBI Taxonomy" id="1383885"/>
    <lineage>
        <taxon>Bacteria</taxon>
        <taxon>Pseudomonadati</taxon>
        <taxon>Bacteroidota</taxon>
        <taxon>Flavobacteriia</taxon>
        <taxon>Flavobacteriales</taxon>
        <taxon>Flavobacteriaceae</taxon>
        <taxon>Flagellimonas</taxon>
    </lineage>
</organism>
<proteinExistence type="predicted"/>
<evidence type="ECO:0000256" key="1">
    <source>
        <dbReference type="SAM" id="SignalP"/>
    </source>
</evidence>
<dbReference type="RefSeq" id="WP_112379068.1">
    <property type="nucleotide sequence ID" value="NZ_CP030104.1"/>
</dbReference>
<dbReference type="KEGG" id="spon:HME9304_02735"/>
<reference evidence="2 3" key="1">
    <citation type="submission" date="2018-06" db="EMBL/GenBank/DDBJ databases">
        <title>Spongiibacterium sp. HME9304 Genome sequencing and assembly.</title>
        <authorList>
            <person name="Kang H."/>
            <person name="Kim H."/>
            <person name="Joh K."/>
        </authorList>
    </citation>
    <scope>NUCLEOTIDE SEQUENCE [LARGE SCALE GENOMIC DNA]</scope>
    <source>
        <strain evidence="2 3">HME9304</strain>
    </source>
</reference>